<sequence>MPQTAELQGRVALVTGATSGIGRAVAVALAEAGARVAINHRDTEDGAKRAADVVAQIEQAGGTACPVKGDVSREDDVERMFADARDRLGELDILVNNAGIEKPAPIQDMTLAQWRDVIDVNLTGYFLCARAAARAFLARWPEPPPKGASAGKIIFMSSVHEVIPWAFQANYAASKGGVALLMRSLAQELAPRKIRVNSIAPGAIRTPINKEAWGTDEAMSELLKLIPYGRIGEPDDIGRAAVWLSSDASDYVTGATLFVDGGMTLYPEFRGAG</sequence>
<comment type="similarity">
    <text evidence="1">Belongs to the short-chain dehydrogenases/reductases (SDR) family.</text>
</comment>
<dbReference type="PANTHER" id="PTHR42760:SF132">
    <property type="entry name" value="SHORT-CHAIN DEHYDROGENASE_REDUCTASE FAMILY PROTEIN"/>
    <property type="match status" value="1"/>
</dbReference>
<dbReference type="PRINTS" id="PR00081">
    <property type="entry name" value="GDHRDH"/>
</dbReference>
<evidence type="ECO:0000256" key="1">
    <source>
        <dbReference type="ARBA" id="ARBA00006484"/>
    </source>
</evidence>
<dbReference type="InterPro" id="IPR057326">
    <property type="entry name" value="KR_dom"/>
</dbReference>
<protein>
    <submittedName>
        <fullName evidence="3">Sugar dehydrogenase</fullName>
    </submittedName>
</protein>
<name>A0A1W6ZJW8_9BORD</name>
<dbReference type="OrthoDB" id="8557335at2"/>
<dbReference type="FunFam" id="3.40.50.720:FF:000084">
    <property type="entry name" value="Short-chain dehydrogenase reductase"/>
    <property type="match status" value="1"/>
</dbReference>
<evidence type="ECO:0000313" key="4">
    <source>
        <dbReference type="Proteomes" id="UP000194161"/>
    </source>
</evidence>
<gene>
    <name evidence="3" type="ORF">CAL15_19235</name>
</gene>
<dbReference type="PROSITE" id="PS00061">
    <property type="entry name" value="ADH_SHORT"/>
    <property type="match status" value="1"/>
</dbReference>
<keyword evidence="4" id="KW-1185">Reference proteome</keyword>
<dbReference type="Pfam" id="PF13561">
    <property type="entry name" value="adh_short_C2"/>
    <property type="match status" value="1"/>
</dbReference>
<dbReference type="SMART" id="SM00822">
    <property type="entry name" value="PKS_KR"/>
    <property type="match status" value="1"/>
</dbReference>
<dbReference type="Proteomes" id="UP000194161">
    <property type="component" value="Chromosome"/>
</dbReference>
<dbReference type="PRINTS" id="PR00080">
    <property type="entry name" value="SDRFAMILY"/>
</dbReference>
<dbReference type="AlphaFoldDB" id="A0A1W6ZJW8"/>
<dbReference type="EMBL" id="CP021111">
    <property type="protein sequence ID" value="ARP97545.1"/>
    <property type="molecule type" value="Genomic_DNA"/>
</dbReference>
<dbReference type="InterPro" id="IPR002347">
    <property type="entry name" value="SDR_fam"/>
</dbReference>
<reference evidence="3 4" key="1">
    <citation type="submission" date="2017-05" db="EMBL/GenBank/DDBJ databases">
        <title>Complete and WGS of Bordetella genogroups.</title>
        <authorList>
            <person name="Spilker T."/>
            <person name="LiPuma J."/>
        </authorList>
    </citation>
    <scope>NUCLEOTIDE SEQUENCE [LARGE SCALE GENOMIC DNA]</scope>
    <source>
        <strain evidence="3 4">AU7206</strain>
    </source>
</reference>
<accession>A0A1W6ZJW8</accession>
<dbReference type="PANTHER" id="PTHR42760">
    <property type="entry name" value="SHORT-CHAIN DEHYDROGENASES/REDUCTASES FAMILY MEMBER"/>
    <property type="match status" value="1"/>
</dbReference>
<feature type="domain" description="Ketoreductase" evidence="2">
    <location>
        <begin position="10"/>
        <end position="207"/>
    </location>
</feature>
<dbReference type="NCBIfam" id="NF005559">
    <property type="entry name" value="PRK07231.1"/>
    <property type="match status" value="1"/>
</dbReference>
<evidence type="ECO:0000259" key="2">
    <source>
        <dbReference type="SMART" id="SM00822"/>
    </source>
</evidence>
<dbReference type="STRING" id="463040.CAL15_19235"/>
<dbReference type="Gene3D" id="3.40.50.720">
    <property type="entry name" value="NAD(P)-binding Rossmann-like Domain"/>
    <property type="match status" value="1"/>
</dbReference>
<dbReference type="SUPFAM" id="SSF51735">
    <property type="entry name" value="NAD(P)-binding Rossmann-fold domains"/>
    <property type="match status" value="1"/>
</dbReference>
<dbReference type="InterPro" id="IPR020904">
    <property type="entry name" value="Sc_DH/Rdtase_CS"/>
</dbReference>
<dbReference type="InterPro" id="IPR036291">
    <property type="entry name" value="NAD(P)-bd_dom_sf"/>
</dbReference>
<dbReference type="KEGG" id="bgm:CAL15_19235"/>
<organism evidence="3 4">
    <name type="scientific">Bordetella genomosp. 13</name>
    <dbReference type="NCBI Taxonomy" id="463040"/>
    <lineage>
        <taxon>Bacteria</taxon>
        <taxon>Pseudomonadati</taxon>
        <taxon>Pseudomonadota</taxon>
        <taxon>Betaproteobacteria</taxon>
        <taxon>Burkholderiales</taxon>
        <taxon>Alcaligenaceae</taxon>
        <taxon>Bordetella</taxon>
    </lineage>
</organism>
<evidence type="ECO:0000313" key="3">
    <source>
        <dbReference type="EMBL" id="ARP97545.1"/>
    </source>
</evidence>
<dbReference type="RefSeq" id="WP_086081187.1">
    <property type="nucleotide sequence ID" value="NZ_CP021111.1"/>
</dbReference>
<proteinExistence type="inferred from homology"/>
<dbReference type="GO" id="GO:0016616">
    <property type="term" value="F:oxidoreductase activity, acting on the CH-OH group of donors, NAD or NADP as acceptor"/>
    <property type="evidence" value="ECO:0007669"/>
    <property type="project" value="TreeGrafter"/>
</dbReference>
<dbReference type="NCBIfam" id="NF009466">
    <property type="entry name" value="PRK12826.1-2"/>
    <property type="match status" value="1"/>
</dbReference>